<feature type="transmembrane region" description="Helical" evidence="7">
    <location>
        <begin position="94"/>
        <end position="117"/>
    </location>
</feature>
<keyword evidence="6 7" id="KW-0472">Membrane</keyword>
<keyword evidence="4 7" id="KW-0812">Transmembrane</keyword>
<feature type="transmembrane region" description="Helical" evidence="7">
    <location>
        <begin position="421"/>
        <end position="442"/>
    </location>
</feature>
<feature type="transmembrane region" description="Helical" evidence="7">
    <location>
        <begin position="58"/>
        <end position="82"/>
    </location>
</feature>
<protein>
    <submittedName>
        <fullName evidence="8">Putative MATE family efflux protein</fullName>
    </submittedName>
</protein>
<dbReference type="NCBIfam" id="TIGR00797">
    <property type="entry name" value="matE"/>
    <property type="match status" value="1"/>
</dbReference>
<dbReference type="OrthoDB" id="9806302at2"/>
<dbReference type="EMBL" id="PYGJ01000030">
    <property type="protein sequence ID" value="PSL14063.1"/>
    <property type="molecule type" value="Genomic_DNA"/>
</dbReference>
<dbReference type="Proteomes" id="UP000240418">
    <property type="component" value="Unassembled WGS sequence"/>
</dbReference>
<sequence>MATHTDLDLTRGPISSHFRTLAIPGAIGMLFNTLYNVVDMFFAGLLSTSAQAGLALGFQAFFIAISVGVGLGSAMSALVGNALGAGDDRKARRLAAQGMSFGFIASCLLAIAGLGYGPALIELVSEPGAYRDAGLRYFYWLLLALPGFLLAFSCNGILQAHGDAVSMQRALIVAFFANIALNPLLIFGIPGLVPGIGFEGLAISTVISQTGVMLFLIRQVLRRRRMARMRPRSFIPRSEIFGEISMQVLPTATSFTVMLLSGFVLQFALKIFGEHAIAGYGVAIRLEQILLLPVLGMTGALLPIASQNFGAREYTRVREAVFFCWKIGFVMTAIAAPLLWILGRPVLGLFTDDPQVISVGLSYLRVDSLVLPFYMMLFSINSLLQALKRPIWTVWISLYRQGFGVAFFVWVFIGLMNFQEIGVWLGTAAAVITGWIIALVFATRVSQREIGGLWKG</sequence>
<evidence type="ECO:0000256" key="4">
    <source>
        <dbReference type="ARBA" id="ARBA00022692"/>
    </source>
</evidence>
<evidence type="ECO:0000313" key="9">
    <source>
        <dbReference type="Proteomes" id="UP000240418"/>
    </source>
</evidence>
<dbReference type="PANTHER" id="PTHR43549:SF3">
    <property type="entry name" value="MULTIDRUG RESISTANCE PROTEIN YPNP-RELATED"/>
    <property type="match status" value="1"/>
</dbReference>
<dbReference type="InterPro" id="IPR052031">
    <property type="entry name" value="Membrane_Transporter-Flippase"/>
</dbReference>
<dbReference type="InterPro" id="IPR002528">
    <property type="entry name" value="MATE_fam"/>
</dbReference>
<keyword evidence="2" id="KW-0813">Transport</keyword>
<feature type="transmembrane region" description="Helical" evidence="7">
    <location>
        <begin position="391"/>
        <end position="415"/>
    </location>
</feature>
<dbReference type="CDD" id="cd13145">
    <property type="entry name" value="MATE_like_5"/>
    <property type="match status" value="1"/>
</dbReference>
<feature type="transmembrane region" description="Helical" evidence="7">
    <location>
        <begin position="137"/>
        <end position="158"/>
    </location>
</feature>
<feature type="transmembrane region" description="Helical" evidence="7">
    <location>
        <begin position="289"/>
        <end position="311"/>
    </location>
</feature>
<feature type="transmembrane region" description="Helical" evidence="7">
    <location>
        <begin position="201"/>
        <end position="221"/>
    </location>
</feature>
<organism evidence="8 9">
    <name type="scientific">Shimia abyssi</name>
    <dbReference type="NCBI Taxonomy" id="1662395"/>
    <lineage>
        <taxon>Bacteria</taxon>
        <taxon>Pseudomonadati</taxon>
        <taxon>Pseudomonadota</taxon>
        <taxon>Alphaproteobacteria</taxon>
        <taxon>Rhodobacterales</taxon>
        <taxon>Roseobacteraceae</taxon>
    </lineage>
</organism>
<dbReference type="InterPro" id="IPR048279">
    <property type="entry name" value="MdtK-like"/>
</dbReference>
<name>A0A2P8EX71_9RHOB</name>
<dbReference type="AlphaFoldDB" id="A0A2P8EX71"/>
<dbReference type="Pfam" id="PF01554">
    <property type="entry name" value="MatE"/>
    <property type="match status" value="2"/>
</dbReference>
<feature type="transmembrane region" description="Helical" evidence="7">
    <location>
        <begin position="170"/>
        <end position="189"/>
    </location>
</feature>
<comment type="caution">
    <text evidence="8">The sequence shown here is derived from an EMBL/GenBank/DDBJ whole genome shotgun (WGS) entry which is preliminary data.</text>
</comment>
<dbReference type="PANTHER" id="PTHR43549">
    <property type="entry name" value="MULTIDRUG RESISTANCE PROTEIN YPNP-RELATED"/>
    <property type="match status" value="1"/>
</dbReference>
<evidence type="ECO:0000256" key="6">
    <source>
        <dbReference type="ARBA" id="ARBA00023136"/>
    </source>
</evidence>
<dbReference type="GO" id="GO:0005886">
    <property type="term" value="C:plasma membrane"/>
    <property type="evidence" value="ECO:0007669"/>
    <property type="project" value="UniProtKB-SubCell"/>
</dbReference>
<accession>A0A2P8EX71</accession>
<keyword evidence="3" id="KW-1003">Cell membrane</keyword>
<feature type="transmembrane region" description="Helical" evidence="7">
    <location>
        <begin position="21"/>
        <end position="38"/>
    </location>
</feature>
<keyword evidence="5 7" id="KW-1133">Transmembrane helix</keyword>
<dbReference type="GO" id="GO:0042910">
    <property type="term" value="F:xenobiotic transmembrane transporter activity"/>
    <property type="evidence" value="ECO:0007669"/>
    <property type="project" value="InterPro"/>
</dbReference>
<proteinExistence type="predicted"/>
<evidence type="ECO:0000313" key="8">
    <source>
        <dbReference type="EMBL" id="PSL14063.1"/>
    </source>
</evidence>
<reference evidence="8 9" key="1">
    <citation type="submission" date="2018-03" db="EMBL/GenBank/DDBJ databases">
        <title>Genomic Encyclopedia of Archaeal and Bacterial Type Strains, Phase II (KMG-II): from individual species to whole genera.</title>
        <authorList>
            <person name="Goeker M."/>
        </authorList>
    </citation>
    <scope>NUCLEOTIDE SEQUENCE [LARGE SCALE GENOMIC DNA]</scope>
    <source>
        <strain evidence="8 9">DSM 100673</strain>
    </source>
</reference>
<feature type="transmembrane region" description="Helical" evidence="7">
    <location>
        <begin position="241"/>
        <end position="269"/>
    </location>
</feature>
<evidence type="ECO:0000256" key="3">
    <source>
        <dbReference type="ARBA" id="ARBA00022475"/>
    </source>
</evidence>
<keyword evidence="9" id="KW-1185">Reference proteome</keyword>
<feature type="transmembrane region" description="Helical" evidence="7">
    <location>
        <begin position="363"/>
        <end position="384"/>
    </location>
</feature>
<evidence type="ECO:0000256" key="1">
    <source>
        <dbReference type="ARBA" id="ARBA00004429"/>
    </source>
</evidence>
<comment type="subcellular location">
    <subcellularLocation>
        <location evidence="1">Cell inner membrane</location>
        <topology evidence="1">Multi-pass membrane protein</topology>
    </subcellularLocation>
</comment>
<dbReference type="GO" id="GO:0015297">
    <property type="term" value="F:antiporter activity"/>
    <property type="evidence" value="ECO:0007669"/>
    <property type="project" value="InterPro"/>
</dbReference>
<evidence type="ECO:0000256" key="2">
    <source>
        <dbReference type="ARBA" id="ARBA00022448"/>
    </source>
</evidence>
<feature type="transmembrane region" description="Helical" evidence="7">
    <location>
        <begin position="323"/>
        <end position="343"/>
    </location>
</feature>
<dbReference type="PIRSF" id="PIRSF006603">
    <property type="entry name" value="DinF"/>
    <property type="match status" value="1"/>
</dbReference>
<evidence type="ECO:0000256" key="7">
    <source>
        <dbReference type="SAM" id="Phobius"/>
    </source>
</evidence>
<gene>
    <name evidence="8" type="ORF">CLV88_13018</name>
</gene>
<evidence type="ECO:0000256" key="5">
    <source>
        <dbReference type="ARBA" id="ARBA00022989"/>
    </source>
</evidence>
<dbReference type="RefSeq" id="WP_106610622.1">
    <property type="nucleotide sequence ID" value="NZ_PYGJ01000030.1"/>
</dbReference>